<protein>
    <submittedName>
        <fullName evidence="4">Uncharacterized protein</fullName>
    </submittedName>
</protein>
<sequence length="112" mass="12292">MTGGGVYYSFVCVGLNSSISVVSTRTGTGKTVVLGIDKYLAPTSLDSFDLFRGKSVCGGLFGGLKPKLDIPILLDHYLKKELNLDSFITHKLKFEQINNAFNIGVFFEKYTD</sequence>
<keyword evidence="5" id="KW-1185">Reference proteome</keyword>
<dbReference type="GO" id="GO:0046294">
    <property type="term" value="P:formaldehyde catabolic process"/>
    <property type="evidence" value="ECO:0007669"/>
    <property type="project" value="TreeGrafter"/>
</dbReference>
<gene>
    <name evidence="4" type="ORF">ANE_LOCUS27665</name>
</gene>
<keyword evidence="3" id="KW-0862">Zinc</keyword>
<dbReference type="InterPro" id="IPR011032">
    <property type="entry name" value="GroES-like_sf"/>
</dbReference>
<dbReference type="SUPFAM" id="SSF50129">
    <property type="entry name" value="GroES-like"/>
    <property type="match status" value="1"/>
</dbReference>
<organism evidence="4 5">
    <name type="scientific">Arabis nemorensis</name>
    <dbReference type="NCBI Taxonomy" id="586526"/>
    <lineage>
        <taxon>Eukaryota</taxon>
        <taxon>Viridiplantae</taxon>
        <taxon>Streptophyta</taxon>
        <taxon>Embryophyta</taxon>
        <taxon>Tracheophyta</taxon>
        <taxon>Spermatophyta</taxon>
        <taxon>Magnoliopsida</taxon>
        <taxon>eudicotyledons</taxon>
        <taxon>Gunneridae</taxon>
        <taxon>Pentapetalae</taxon>
        <taxon>rosids</taxon>
        <taxon>malvids</taxon>
        <taxon>Brassicales</taxon>
        <taxon>Brassicaceae</taxon>
        <taxon>Arabideae</taxon>
        <taxon>Arabis</taxon>
    </lineage>
</organism>
<dbReference type="PANTHER" id="PTHR43880:SF28">
    <property type="entry name" value="ALCOHOL DEHYDROGENASE-LIKE 1-RELATED"/>
    <property type="match status" value="1"/>
</dbReference>
<dbReference type="PANTHER" id="PTHR43880">
    <property type="entry name" value="ALCOHOL DEHYDROGENASE"/>
    <property type="match status" value="1"/>
</dbReference>
<comment type="caution">
    <text evidence="4">The sequence shown here is derived from an EMBL/GenBank/DDBJ whole genome shotgun (WGS) entry which is preliminary data.</text>
</comment>
<evidence type="ECO:0000256" key="1">
    <source>
        <dbReference type="ARBA" id="ARBA00011738"/>
    </source>
</evidence>
<evidence type="ECO:0000313" key="5">
    <source>
        <dbReference type="Proteomes" id="UP000489600"/>
    </source>
</evidence>
<dbReference type="Gene3D" id="3.90.180.10">
    <property type="entry name" value="Medium-chain alcohol dehydrogenases, catalytic domain"/>
    <property type="match status" value="1"/>
</dbReference>
<dbReference type="OrthoDB" id="417550at2759"/>
<dbReference type="Gene3D" id="3.40.50.720">
    <property type="entry name" value="NAD(P)-binding Rossmann-like Domain"/>
    <property type="match status" value="1"/>
</dbReference>
<dbReference type="GO" id="GO:0008270">
    <property type="term" value="F:zinc ion binding"/>
    <property type="evidence" value="ECO:0007669"/>
    <property type="project" value="TreeGrafter"/>
</dbReference>
<evidence type="ECO:0000256" key="2">
    <source>
        <dbReference type="ARBA" id="ARBA00022723"/>
    </source>
</evidence>
<proteinExistence type="predicted"/>
<dbReference type="AlphaFoldDB" id="A0A565CUG6"/>
<dbReference type="GO" id="GO:0005829">
    <property type="term" value="C:cytosol"/>
    <property type="evidence" value="ECO:0007669"/>
    <property type="project" value="TreeGrafter"/>
</dbReference>
<comment type="subunit">
    <text evidence="1">Homodimer.</text>
</comment>
<accession>A0A565CUG6</accession>
<keyword evidence="2" id="KW-0479">Metal-binding</keyword>
<reference evidence="4" key="1">
    <citation type="submission" date="2019-07" db="EMBL/GenBank/DDBJ databases">
        <authorList>
            <person name="Dittberner H."/>
        </authorList>
    </citation>
    <scope>NUCLEOTIDE SEQUENCE [LARGE SCALE GENOMIC DNA]</scope>
</reference>
<dbReference type="EMBL" id="CABITT030000008">
    <property type="protein sequence ID" value="VVB17221.1"/>
    <property type="molecule type" value="Genomic_DNA"/>
</dbReference>
<evidence type="ECO:0000256" key="3">
    <source>
        <dbReference type="ARBA" id="ARBA00022833"/>
    </source>
</evidence>
<evidence type="ECO:0000313" key="4">
    <source>
        <dbReference type="EMBL" id="VVB17221.1"/>
    </source>
</evidence>
<dbReference type="Proteomes" id="UP000489600">
    <property type="component" value="Unassembled WGS sequence"/>
</dbReference>
<name>A0A565CUG6_9BRAS</name>
<dbReference type="GO" id="GO:0051903">
    <property type="term" value="F:S-(hydroxymethyl)glutathione dehydrogenase [NAD(P)+] activity"/>
    <property type="evidence" value="ECO:0007669"/>
    <property type="project" value="TreeGrafter"/>
</dbReference>